<gene>
    <name evidence="1" type="ORF">RCL2_002383600</name>
</gene>
<comment type="caution">
    <text evidence="1">The sequence shown here is derived from an EMBL/GenBank/DDBJ whole genome shotgun (WGS) entry which is preliminary data.</text>
</comment>
<evidence type="ECO:0000313" key="2">
    <source>
        <dbReference type="Proteomes" id="UP000615446"/>
    </source>
</evidence>
<dbReference type="EMBL" id="BLAL01000257">
    <property type="protein sequence ID" value="GES97250.1"/>
    <property type="molecule type" value="Genomic_DNA"/>
</dbReference>
<dbReference type="Proteomes" id="UP000615446">
    <property type="component" value="Unassembled WGS sequence"/>
</dbReference>
<name>A0A8H3QYM5_9GLOM</name>
<organism evidence="1 2">
    <name type="scientific">Rhizophagus clarus</name>
    <dbReference type="NCBI Taxonomy" id="94130"/>
    <lineage>
        <taxon>Eukaryota</taxon>
        <taxon>Fungi</taxon>
        <taxon>Fungi incertae sedis</taxon>
        <taxon>Mucoromycota</taxon>
        <taxon>Glomeromycotina</taxon>
        <taxon>Glomeromycetes</taxon>
        <taxon>Glomerales</taxon>
        <taxon>Glomeraceae</taxon>
        <taxon>Rhizophagus</taxon>
    </lineage>
</organism>
<evidence type="ECO:0000313" key="1">
    <source>
        <dbReference type="EMBL" id="GES97250.1"/>
    </source>
</evidence>
<protein>
    <submittedName>
        <fullName evidence="1">Uncharacterized protein</fullName>
    </submittedName>
</protein>
<sequence length="324" mass="37175">MKEFEEPLEYDPLVNDEESEVGVFTRDTLIKDVKHTFVPIDYPATSEEGIAHVYHVENWTDPKAAFHDIQYSLCERSGGSSSHCGGIKVCKLAGSDVNLETDPFICKNDFNTSTDRLTRILTQTSNEYLVTWCPYPNHKYACDVKPKIKSYFVHAINQWSEFIGCVINENRMKEVGHMSLQIKVDVDIDLLKLLFANEGSILNQKDDTNCNTIILQAVIKIIVIYCNCTTDNIRLASFNQIPWVIGSLTYSYSLMPYEYWMTTPFDTNVAESAHAMINRIGKSLKLKTAVLRGWKHDECIFKRTRSHYRQSLLTDKIMFLQLIS</sequence>
<dbReference type="OrthoDB" id="2306019at2759"/>
<accession>A0A8H3QYM5</accession>
<dbReference type="AlphaFoldDB" id="A0A8H3QYM5"/>
<reference evidence="1" key="1">
    <citation type="submission" date="2019-10" db="EMBL/GenBank/DDBJ databases">
        <title>Conservation and host-specific expression of non-tandemly repeated heterogenous ribosome RNA gene in arbuscular mycorrhizal fungi.</title>
        <authorList>
            <person name="Maeda T."/>
            <person name="Kobayashi Y."/>
            <person name="Nakagawa T."/>
            <person name="Ezawa T."/>
            <person name="Yamaguchi K."/>
            <person name="Bino T."/>
            <person name="Nishimoto Y."/>
            <person name="Shigenobu S."/>
            <person name="Kawaguchi M."/>
        </authorList>
    </citation>
    <scope>NUCLEOTIDE SEQUENCE</scope>
    <source>
        <strain evidence="1">HR1</strain>
    </source>
</reference>
<proteinExistence type="predicted"/>